<dbReference type="InParanoid" id="A0A165Q4M1"/>
<name>A0A165Q4M1_9AGAM</name>
<organism evidence="1 2">
    <name type="scientific">Neolentinus lepideus HHB14362 ss-1</name>
    <dbReference type="NCBI Taxonomy" id="1314782"/>
    <lineage>
        <taxon>Eukaryota</taxon>
        <taxon>Fungi</taxon>
        <taxon>Dikarya</taxon>
        <taxon>Basidiomycota</taxon>
        <taxon>Agaricomycotina</taxon>
        <taxon>Agaricomycetes</taxon>
        <taxon>Gloeophyllales</taxon>
        <taxon>Gloeophyllaceae</taxon>
        <taxon>Neolentinus</taxon>
    </lineage>
</organism>
<reference evidence="1 2" key="1">
    <citation type="journal article" date="2016" name="Mol. Biol. Evol.">
        <title>Comparative Genomics of Early-Diverging Mushroom-Forming Fungi Provides Insights into the Origins of Lignocellulose Decay Capabilities.</title>
        <authorList>
            <person name="Nagy L.G."/>
            <person name="Riley R."/>
            <person name="Tritt A."/>
            <person name="Adam C."/>
            <person name="Daum C."/>
            <person name="Floudas D."/>
            <person name="Sun H."/>
            <person name="Yadav J.S."/>
            <person name="Pangilinan J."/>
            <person name="Larsson K.H."/>
            <person name="Matsuura K."/>
            <person name="Barry K."/>
            <person name="Labutti K."/>
            <person name="Kuo R."/>
            <person name="Ohm R.A."/>
            <person name="Bhattacharya S.S."/>
            <person name="Shirouzu T."/>
            <person name="Yoshinaga Y."/>
            <person name="Martin F.M."/>
            <person name="Grigoriev I.V."/>
            <person name="Hibbett D.S."/>
        </authorList>
    </citation>
    <scope>NUCLEOTIDE SEQUENCE [LARGE SCALE GENOMIC DNA]</scope>
    <source>
        <strain evidence="1 2">HHB14362 ss-1</strain>
    </source>
</reference>
<accession>A0A165Q4M1</accession>
<dbReference type="EMBL" id="KV425601">
    <property type="protein sequence ID" value="KZT21912.1"/>
    <property type="molecule type" value="Genomic_DNA"/>
</dbReference>
<gene>
    <name evidence="1" type="ORF">NEOLEDRAFT_714017</name>
</gene>
<keyword evidence="2" id="KW-1185">Reference proteome</keyword>
<sequence>MMTLLFSIASKPSRVSIRLQVSMFSFHFSLAGYVRTCPIWLNRHLRLRAMIQVGHSFPWSINLDILDSKYRPRVTSILAFLCSDVFHGPRHGRRDRLLYASVFIRISAQHR</sequence>
<evidence type="ECO:0000313" key="1">
    <source>
        <dbReference type="EMBL" id="KZT21912.1"/>
    </source>
</evidence>
<dbReference type="Proteomes" id="UP000076761">
    <property type="component" value="Unassembled WGS sequence"/>
</dbReference>
<evidence type="ECO:0000313" key="2">
    <source>
        <dbReference type="Proteomes" id="UP000076761"/>
    </source>
</evidence>
<dbReference type="AlphaFoldDB" id="A0A165Q4M1"/>
<protein>
    <submittedName>
        <fullName evidence="1">Uncharacterized protein</fullName>
    </submittedName>
</protein>
<proteinExistence type="predicted"/>